<dbReference type="AlphaFoldDB" id="A0A7K0DS33"/>
<organism evidence="1 2">
    <name type="scientific">Nocardia aurantia</name>
    <dbReference type="NCBI Taxonomy" id="2585199"/>
    <lineage>
        <taxon>Bacteria</taxon>
        <taxon>Bacillati</taxon>
        <taxon>Actinomycetota</taxon>
        <taxon>Actinomycetes</taxon>
        <taxon>Mycobacteriales</taxon>
        <taxon>Nocardiaceae</taxon>
        <taxon>Nocardia</taxon>
    </lineage>
</organism>
<dbReference type="Proteomes" id="UP000431401">
    <property type="component" value="Unassembled WGS sequence"/>
</dbReference>
<protein>
    <submittedName>
        <fullName evidence="1">Uncharacterized protein</fullName>
    </submittedName>
</protein>
<accession>A0A7K0DS33</accession>
<dbReference type="EMBL" id="WEGI01000009">
    <property type="protein sequence ID" value="MQY28559.1"/>
    <property type="molecule type" value="Genomic_DNA"/>
</dbReference>
<evidence type="ECO:0000313" key="2">
    <source>
        <dbReference type="Proteomes" id="UP000431401"/>
    </source>
</evidence>
<reference evidence="1 2" key="1">
    <citation type="submission" date="2019-10" db="EMBL/GenBank/DDBJ databases">
        <title>Nocardia macrotermitis sp. nov. and Nocardia aurantia sp. nov., isolated from the gut of fungus growing-termite Macrotermes natalensis.</title>
        <authorList>
            <person name="Benndorf R."/>
            <person name="Schwitalla J."/>
            <person name="Martin K."/>
            <person name="De Beer W."/>
            <person name="Kaster A.-K."/>
            <person name="Vollmers J."/>
            <person name="Poulsen M."/>
            <person name="Beemelmanns C."/>
        </authorList>
    </citation>
    <scope>NUCLEOTIDE SEQUENCE [LARGE SCALE GENOMIC DNA]</scope>
    <source>
        <strain evidence="1 2">RB56</strain>
    </source>
</reference>
<gene>
    <name evidence="1" type="ORF">NRB56_41430</name>
</gene>
<dbReference type="RefSeq" id="WP_194290922.1">
    <property type="nucleotide sequence ID" value="NZ_WEGI01000009.1"/>
</dbReference>
<evidence type="ECO:0000313" key="1">
    <source>
        <dbReference type="EMBL" id="MQY28559.1"/>
    </source>
</evidence>
<keyword evidence="2" id="KW-1185">Reference proteome</keyword>
<sequence>MYNWSLQDAIVAFVESQRPFWQSQHDQYMSALYGLADAQSQLLTLLGYPPVS</sequence>
<comment type="caution">
    <text evidence="1">The sequence shown here is derived from an EMBL/GenBank/DDBJ whole genome shotgun (WGS) entry which is preliminary data.</text>
</comment>
<proteinExistence type="predicted"/>
<name>A0A7K0DS33_9NOCA</name>